<keyword evidence="1" id="KW-0732">Signal</keyword>
<dbReference type="Proteomes" id="UP000694846">
    <property type="component" value="Unplaced"/>
</dbReference>
<dbReference type="GeneID" id="112687440"/>
<sequence length="150" mass="17009">MKSFGVCFLFTCYLTIIIITESVQEKNIHTYSDAIMKNLALYCHAPYYTDGGGVLVQNKPQFADLPQSAKGRSRAFVNVGEKRGNQFKNFMLGRDTSKAEVVSRVQKGSYIPVKSNGKRDDSQFSPVYGIYTGTDDRDIFQKWLSSYYLQ</sequence>
<dbReference type="OrthoDB" id="6585028at2759"/>
<evidence type="ECO:0000256" key="1">
    <source>
        <dbReference type="SAM" id="SignalP"/>
    </source>
</evidence>
<dbReference type="RefSeq" id="XP_025415948.1">
    <property type="nucleotide sequence ID" value="XM_025560163.1"/>
</dbReference>
<reference evidence="3" key="1">
    <citation type="submission" date="2025-08" db="UniProtKB">
        <authorList>
            <consortium name="RefSeq"/>
        </authorList>
    </citation>
    <scope>IDENTIFICATION</scope>
    <source>
        <tissue evidence="3">Whole body</tissue>
    </source>
</reference>
<feature type="signal peptide" evidence="1">
    <location>
        <begin position="1"/>
        <end position="25"/>
    </location>
</feature>
<feature type="chain" id="PRO_5034161852" evidence="1">
    <location>
        <begin position="26"/>
        <end position="150"/>
    </location>
</feature>
<keyword evidence="2" id="KW-1185">Reference proteome</keyword>
<protein>
    <submittedName>
        <fullName evidence="3">Uncharacterized protein LOC112687440 isoform X1</fullName>
    </submittedName>
</protein>
<gene>
    <name evidence="3" type="primary">LOC112687440</name>
</gene>
<name>A0A8B8FZI3_9HEMI</name>
<proteinExistence type="predicted"/>
<dbReference type="AlphaFoldDB" id="A0A8B8FZI3"/>
<evidence type="ECO:0000313" key="2">
    <source>
        <dbReference type="Proteomes" id="UP000694846"/>
    </source>
</evidence>
<evidence type="ECO:0000313" key="3">
    <source>
        <dbReference type="RefSeq" id="XP_025415948.1"/>
    </source>
</evidence>
<accession>A0A8B8FZI3</accession>
<organism evidence="2 3">
    <name type="scientific">Sipha flava</name>
    <name type="common">yellow sugarcane aphid</name>
    <dbReference type="NCBI Taxonomy" id="143950"/>
    <lineage>
        <taxon>Eukaryota</taxon>
        <taxon>Metazoa</taxon>
        <taxon>Ecdysozoa</taxon>
        <taxon>Arthropoda</taxon>
        <taxon>Hexapoda</taxon>
        <taxon>Insecta</taxon>
        <taxon>Pterygota</taxon>
        <taxon>Neoptera</taxon>
        <taxon>Paraneoptera</taxon>
        <taxon>Hemiptera</taxon>
        <taxon>Sternorrhyncha</taxon>
        <taxon>Aphidomorpha</taxon>
        <taxon>Aphidoidea</taxon>
        <taxon>Aphididae</taxon>
        <taxon>Sipha</taxon>
    </lineage>
</organism>